<dbReference type="PANTHER" id="PTHR14027:SF2">
    <property type="entry name" value="RNA POLYMERASE-ASSOCIATED PROTEIN CTR9 HOMOLOG"/>
    <property type="match status" value="1"/>
</dbReference>
<comment type="caution">
    <text evidence="5">The sequence shown here is derived from an EMBL/GenBank/DDBJ whole genome shotgun (WGS) entry which is preliminary data.</text>
</comment>
<dbReference type="Pfam" id="PF14559">
    <property type="entry name" value="TPR_19"/>
    <property type="match status" value="1"/>
</dbReference>
<keyword evidence="1" id="KW-0677">Repeat</keyword>
<dbReference type="PROSITE" id="PS50005">
    <property type="entry name" value="TPR"/>
    <property type="match status" value="1"/>
</dbReference>
<reference evidence="6" key="1">
    <citation type="journal article" date="2018" name="Algal Res.">
        <title>Characterization of plant carbon substrate utilization by Auxenochlorella protothecoides.</title>
        <authorList>
            <person name="Vogler B.W."/>
            <person name="Starkenburg S.R."/>
            <person name="Sudasinghe N."/>
            <person name="Schambach J.Y."/>
            <person name="Rollin J.A."/>
            <person name="Pattathil S."/>
            <person name="Barry A.N."/>
        </authorList>
    </citation>
    <scope>NUCLEOTIDE SEQUENCE [LARGE SCALE GENOMIC DNA]</scope>
    <source>
        <strain evidence="6">UTEX 25</strain>
    </source>
</reference>
<feature type="compositionally biased region" description="Basic residues" evidence="4">
    <location>
        <begin position="552"/>
        <end position="565"/>
    </location>
</feature>
<feature type="repeat" description="TPR" evidence="3">
    <location>
        <begin position="194"/>
        <end position="227"/>
    </location>
</feature>
<feature type="compositionally biased region" description="Low complexity" evidence="4">
    <location>
        <begin position="577"/>
        <end position="589"/>
    </location>
</feature>
<proteinExistence type="predicted"/>
<organism evidence="5 6">
    <name type="scientific">Auxenochlorella protothecoides</name>
    <name type="common">Green microalga</name>
    <name type="synonym">Chlorella protothecoides</name>
    <dbReference type="NCBI Taxonomy" id="3075"/>
    <lineage>
        <taxon>Eukaryota</taxon>
        <taxon>Viridiplantae</taxon>
        <taxon>Chlorophyta</taxon>
        <taxon>core chlorophytes</taxon>
        <taxon>Trebouxiophyceae</taxon>
        <taxon>Chlorellales</taxon>
        <taxon>Chlorellaceae</taxon>
        <taxon>Auxenochlorella</taxon>
    </lineage>
</organism>
<dbReference type="SUPFAM" id="SSF81901">
    <property type="entry name" value="HCP-like"/>
    <property type="match status" value="1"/>
</dbReference>
<dbReference type="GO" id="GO:0006355">
    <property type="term" value="P:regulation of DNA-templated transcription"/>
    <property type="evidence" value="ECO:0007669"/>
    <property type="project" value="InterPro"/>
</dbReference>
<dbReference type="GO" id="GO:0016593">
    <property type="term" value="C:Cdc73/Paf1 complex"/>
    <property type="evidence" value="ECO:0007669"/>
    <property type="project" value="TreeGrafter"/>
</dbReference>
<gene>
    <name evidence="5" type="ORF">APUTEX25_002555</name>
</gene>
<accession>A0A3M7KTW0</accession>
<evidence type="ECO:0000256" key="1">
    <source>
        <dbReference type="ARBA" id="ARBA00022737"/>
    </source>
</evidence>
<keyword evidence="2 3" id="KW-0802">TPR repeat</keyword>
<dbReference type="AlphaFoldDB" id="A0A3M7KTW0"/>
<feature type="compositionally biased region" description="Acidic residues" evidence="4">
    <location>
        <begin position="645"/>
        <end position="672"/>
    </location>
</feature>
<dbReference type="Proteomes" id="UP000279271">
    <property type="component" value="Unassembled WGS sequence"/>
</dbReference>
<dbReference type="InterPro" id="IPR031101">
    <property type="entry name" value="Ctr9"/>
</dbReference>
<evidence type="ECO:0000313" key="6">
    <source>
        <dbReference type="Proteomes" id="UP000279271"/>
    </source>
</evidence>
<feature type="compositionally biased region" description="Acidic residues" evidence="4">
    <location>
        <begin position="514"/>
        <end position="531"/>
    </location>
</feature>
<dbReference type="Pfam" id="PF13432">
    <property type="entry name" value="TPR_16"/>
    <property type="match status" value="2"/>
</dbReference>
<protein>
    <submittedName>
        <fullName evidence="5">Uncharacterized protein</fullName>
    </submittedName>
</protein>
<evidence type="ECO:0000256" key="3">
    <source>
        <dbReference type="PROSITE-ProRule" id="PRU00339"/>
    </source>
</evidence>
<evidence type="ECO:0000256" key="4">
    <source>
        <dbReference type="SAM" id="MobiDB-lite"/>
    </source>
</evidence>
<name>A0A3M7KTW0_AUXPR</name>
<dbReference type="EMBL" id="QOKY01000184">
    <property type="protein sequence ID" value="RMZ53978.1"/>
    <property type="molecule type" value="Genomic_DNA"/>
</dbReference>
<sequence length="672" mass="69801">MGVVLALRGGGGLSIPSSASPSDVISLLHRERASQDTWVDVAKAFLLHGNTDVYQAVLQGLVAQATGSAPEPVTFPVLQAHCALAAWHSHRGRNNRSIARAAFDEASTLLLNARNRALDDALPLLCMGQLALDKDNNRVAARQQFVQASKHLLGGRPTIAPTLALAALEFGEGNYKEALDRYKEALRRHPGCPAEVRLGLAACLFRLGDVVQAGAAYQRALDLDPSCTQALLGLAVLKLSASQTSEDMRDGSRLLVRAFEQDPENPYTLVLLAYFSLQQGFVDGAAKLAKAALDASDSEPLRLECTTVLARALHAQGRNGEAFRLYSQAATLDPRAPLPALGLGQLSLLRGELTNAASVLEGALTVVPAWTDALQVLGKLYPRLRLGPDAAGIPHFKAALKRLGERADLWEMLGDVLAPLDPGGALAAYQHAVALWGPANAGDAVQAGADRAPSATPSSPSPHPAPSARLLNNTADEEGDEDFDPSRPEVGSGGEDGEEAPGTAALAAAGLLSSDEEEYAAGPGSEEEEAAEGQRPRKRKSSSAKASDQAGTRKKKAKLLRKGRRGGNGAADERAGDMGAEGDAMGAAHDGVEARDEDGADARDSGLITTDADVPGTAEGRTAAEAMADLFGSDSDGGSFAPGASDDDEDQEELEEAAEGGAGEESDGGVGV</sequence>
<dbReference type="GO" id="GO:0000993">
    <property type="term" value="F:RNA polymerase II complex binding"/>
    <property type="evidence" value="ECO:0007669"/>
    <property type="project" value="TreeGrafter"/>
</dbReference>
<feature type="region of interest" description="Disordered" evidence="4">
    <location>
        <begin position="445"/>
        <end position="672"/>
    </location>
</feature>
<dbReference type="InterPro" id="IPR011990">
    <property type="entry name" value="TPR-like_helical_dom_sf"/>
</dbReference>
<feature type="compositionally biased region" description="Low complexity" evidence="4">
    <location>
        <begin position="500"/>
        <end position="513"/>
    </location>
</feature>
<dbReference type="Gene3D" id="1.25.40.10">
    <property type="entry name" value="Tetratricopeptide repeat domain"/>
    <property type="match status" value="2"/>
</dbReference>
<evidence type="ECO:0000313" key="5">
    <source>
        <dbReference type="EMBL" id="RMZ53978.1"/>
    </source>
</evidence>
<dbReference type="InterPro" id="IPR019734">
    <property type="entry name" value="TPR_rpt"/>
</dbReference>
<dbReference type="SMART" id="SM00028">
    <property type="entry name" value="TPR"/>
    <property type="match status" value="3"/>
</dbReference>
<evidence type="ECO:0000256" key="2">
    <source>
        <dbReference type="ARBA" id="ARBA00022803"/>
    </source>
</evidence>
<dbReference type="GO" id="GO:0006368">
    <property type="term" value="P:transcription elongation by RNA polymerase II"/>
    <property type="evidence" value="ECO:0007669"/>
    <property type="project" value="TreeGrafter"/>
</dbReference>
<dbReference type="PANTHER" id="PTHR14027">
    <property type="entry name" value="RNA POLYMERASE-ASSOCIATED PROTEIN CTR9"/>
    <property type="match status" value="1"/>
</dbReference>